<dbReference type="OrthoDB" id="430364at2759"/>
<dbReference type="InterPro" id="IPR023394">
    <property type="entry name" value="Sec7_C_sf"/>
</dbReference>
<dbReference type="PANTHER" id="PTHR10663:SF312">
    <property type="entry name" value="BREFELDIN A-INHIBITED GUANINE NUCLEOTIDE-EXCHANGE PROTEIN 5"/>
    <property type="match status" value="1"/>
</dbReference>
<gene>
    <name evidence="10" type="ORF">CBR_g5727</name>
</gene>
<dbReference type="InterPro" id="IPR016024">
    <property type="entry name" value="ARM-type_fold"/>
</dbReference>
<keyword evidence="11" id="KW-1185">Reference proteome</keyword>
<dbReference type="PANTHER" id="PTHR10663">
    <property type="entry name" value="GUANYL-NUCLEOTIDE EXCHANGE FACTOR"/>
    <property type="match status" value="1"/>
</dbReference>
<dbReference type="Proteomes" id="UP000265515">
    <property type="component" value="Unassembled WGS sequence"/>
</dbReference>
<dbReference type="FunFam" id="1.10.1000.11:FF:000002">
    <property type="entry name" value="Cytohesin 1"/>
    <property type="match status" value="1"/>
</dbReference>
<feature type="region of interest" description="Disordered" evidence="8">
    <location>
        <begin position="350"/>
        <end position="378"/>
    </location>
</feature>
<dbReference type="PROSITE" id="PS50190">
    <property type="entry name" value="SEC7"/>
    <property type="match status" value="1"/>
</dbReference>
<dbReference type="GO" id="GO:0016020">
    <property type="term" value="C:membrane"/>
    <property type="evidence" value="ECO:0007669"/>
    <property type="project" value="UniProtKB-SubCell"/>
</dbReference>
<dbReference type="InterPro" id="IPR032629">
    <property type="entry name" value="DCB_dom"/>
</dbReference>
<evidence type="ECO:0000259" key="9">
    <source>
        <dbReference type="PROSITE" id="PS50190"/>
    </source>
</evidence>
<keyword evidence="3" id="KW-0813">Transport</keyword>
<feature type="compositionally biased region" description="Polar residues" evidence="8">
    <location>
        <begin position="1532"/>
        <end position="1542"/>
    </location>
</feature>
<dbReference type="InterPro" id="IPR032817">
    <property type="entry name" value="Mon2_C"/>
</dbReference>
<evidence type="ECO:0000256" key="7">
    <source>
        <dbReference type="ARBA" id="ARBA00023136"/>
    </source>
</evidence>
<dbReference type="Pfam" id="PF20252">
    <property type="entry name" value="BIG2_C"/>
    <property type="match status" value="1"/>
</dbReference>
<dbReference type="Pfam" id="PF16213">
    <property type="entry name" value="DCB"/>
    <property type="match status" value="1"/>
</dbReference>
<keyword evidence="6" id="KW-0653">Protein transport</keyword>
<evidence type="ECO:0000256" key="5">
    <source>
        <dbReference type="ARBA" id="ARBA00022658"/>
    </source>
</evidence>
<dbReference type="GO" id="GO:0015031">
    <property type="term" value="P:protein transport"/>
    <property type="evidence" value="ECO:0007669"/>
    <property type="project" value="UniProtKB-KW"/>
</dbReference>
<dbReference type="Gene3D" id="1.10.220.20">
    <property type="match status" value="1"/>
</dbReference>
<proteinExistence type="predicted"/>
<dbReference type="Gene3D" id="1.10.1000.11">
    <property type="entry name" value="Arf Nucleotide-binding Site Opener,domain 2"/>
    <property type="match status" value="1"/>
</dbReference>
<keyword evidence="5" id="KW-0344">Guanine-nucleotide releasing factor</keyword>
<evidence type="ECO:0000256" key="8">
    <source>
        <dbReference type="SAM" id="MobiDB-lite"/>
    </source>
</evidence>
<dbReference type="EMBL" id="BFEA01000125">
    <property type="protein sequence ID" value="GBG70096.1"/>
    <property type="molecule type" value="Genomic_DNA"/>
</dbReference>
<dbReference type="Pfam" id="PF09324">
    <property type="entry name" value="Sec7-like_HDS"/>
    <property type="match status" value="1"/>
</dbReference>
<feature type="compositionally biased region" description="Basic and acidic residues" evidence="8">
    <location>
        <begin position="1596"/>
        <end position="1609"/>
    </location>
</feature>
<evidence type="ECO:0000256" key="1">
    <source>
        <dbReference type="ARBA" id="ARBA00004287"/>
    </source>
</evidence>
<feature type="compositionally biased region" description="Low complexity" evidence="8">
    <location>
        <begin position="67"/>
        <end position="77"/>
    </location>
</feature>
<dbReference type="GO" id="GO:0005085">
    <property type="term" value="F:guanyl-nucleotide exchange factor activity"/>
    <property type="evidence" value="ECO:0007669"/>
    <property type="project" value="UniProtKB-KW"/>
</dbReference>
<evidence type="ECO:0000256" key="6">
    <source>
        <dbReference type="ARBA" id="ARBA00022927"/>
    </source>
</evidence>
<dbReference type="CDD" id="cd00171">
    <property type="entry name" value="Sec7"/>
    <property type="match status" value="1"/>
</dbReference>
<evidence type="ECO:0000256" key="3">
    <source>
        <dbReference type="ARBA" id="ARBA00022448"/>
    </source>
</evidence>
<dbReference type="SUPFAM" id="SSF48371">
    <property type="entry name" value="ARM repeat"/>
    <property type="match status" value="2"/>
</dbReference>
<dbReference type="FunFam" id="1.10.220.20:FF:000002">
    <property type="entry name" value="Brefeldin A-inhibited guanine nucleotide-exchange protein 1"/>
    <property type="match status" value="1"/>
</dbReference>
<feature type="region of interest" description="Disordered" evidence="8">
    <location>
        <begin position="67"/>
        <end position="155"/>
    </location>
</feature>
<protein>
    <recommendedName>
        <fullName evidence="9">SEC7 domain-containing protein</fullName>
    </recommendedName>
</protein>
<dbReference type="GO" id="GO:0005829">
    <property type="term" value="C:cytosol"/>
    <property type="evidence" value="ECO:0007669"/>
    <property type="project" value="UniProtKB-SubCell"/>
</dbReference>
<dbReference type="Pfam" id="PF12783">
    <property type="entry name" value="Sec7-like_HUS"/>
    <property type="match status" value="1"/>
</dbReference>
<sequence length="1913" mass="209468">MFWRSRDREPAVPAPVADPKVAFISRSIERLLKDASGRKYSRLQQACKAYIDRQKVLLAAAASTPSAVEVATEVSSETTEEIEAKTPQAASIDGENGKLETSPVSEQAPSLEEGKTTSESAAPSPRSVEDGVPKSPKQGKGDAAAAGALQQGNSLDDEEVELATAPLRLAFETKNAKLVETALDCMHKLIAYGHLEGEAGVEGGVNGMRLTQLVNMVCSCAESSSASDSVVLQVIKVLLTAVTSNSFQVHGECLLASIRTCYNIVLSSKNAVNQATAKATLSQMINVVFKRMETGSPGMGGGALGATYAGKHTRSATVPELQLDSSGHHLPARSVSGRGIDAALEKMDLTSRTSDQGHSPKSVASSVGSGSPLHADNASGMPVVTLEEIQTMAGDADIKGLEAALDKAAHPEGKKHPEGIDLNSLNLVERDALLLFRTLCKMSNKEGTDDLMLRTKLLSLEFLQGVLENVGPSFTRNFAFIDSVKHHLSASLIRACLSPVPAIFQFAANIFSVLLLRFRASLKAEIGVFFPLLVLRYVDSNDASALQRTVVLRMLDTIAMNSQALADVFVNYDCDLDATNLFEKMVNSLSRLAQTRISVDPESPVAVQIQALKGSALQCLVTTMKSLAQWAKKGEDSSKGEASSQNPDNAIISPVMANGHASDLGSRNSSIDWSEKDGDITKISESEGETQADRFGKAKAHKSSLEAGVSEFNLKPLKGIRHLVNNKIIPNEPAAIARFLRNTPGLDKTAVGDYLGQHDDFSIAVMHAYVDLMNFSGMRFDMAIREFLAGFRLPGEAQKVDRMMEKFAERYCRDNPSLFQSADTAYALGYAVIMLNTDLHNPLVWPKMTKAEFVRMFTATGSGQEEVEAPPVEMLEELYDVILADELKMRDDASPGSVKSRAKDEEKSRIVSVLNLTLPRRASVADAKKESEEIVRRTQALFRKGNAKRGVFYTASQPELARAMVESVGWPLLAAFSVTMEDSEAQSRVALCMEGVRLGIHLTKVLGMETMRYAFLTSLIRFTFLHAPKEMRTKNVEALRSLLSMAGAEPDALQDAWNAVLECVSRLEHITSSPSMTGALMVTAPQVVREGLIGTLKELAGEPSERIFVSSVKLPSDSIVEFFNALCGVSAEELKMNPPRVYSLQKLVEISYYNMSRIRLVWARIWAVLSSHFVTAGGHPDLKISMYAIDSLRQLAIKYLERAELANFTFQNDIMKPFVVIMRTNKTGEIRELIVQCIVQMIDCRVGSIKSGWRSVFMVFTTAASDSVKSIVDGAFDSAEQVVLEHFDQVSGDCFMDCVNCLISFANNKMSAGISLKAVALLRICADRLAEGLVTRPSEEGPKKDDHEVVEYYWFPMLAGLSDLTSDPRADVRRCALEVLFDMLKERGHSFSSAFWESVFHRVLFPMFDYVRHAGTDSGKTVEADEWLREACIHCLQLLCDLFCLFYEAVSFMLPTLLRLLLDCATRSDQGLAAISAGAMLRLLETGGHLLKDNDWNQVLDTIGKACSVTSPVELYDPEKLFASPNDCKEASQATTDENATLSEDKETASAPNATPTKDGGKEGSSGPLTSRTDGRDGSKAGSWGGAETSASQADTKGDEKAQAGESSRDGPSTVDAADYATPSQRWVMASFFSDNASAAKRMMNNVMDALMLKNLMLRRAKPLEASLLARPTETGGDLDESFIQEPEVDANPDMRNVRCKCVVQLLLLGVLDKIQSKYWDALSPRNKHRLMDLVQSMAEFAAQYNSDEALRQRIQSFIGDRPPPCLLRQEVEGTSVYITVLFRAIGDLGETRDSESDLTVKVREEADEEEREVKAEAEARLVKLCERVLQQACNGHPEIGDVPRPDMYQALALRTPVVVRVLTAMCTMCDKLFKRHLVHFYPHFTRLICCDQMEVRRALGELFRARLIPLLP</sequence>
<dbReference type="GO" id="GO:0032012">
    <property type="term" value="P:regulation of ARF protein signal transduction"/>
    <property type="evidence" value="ECO:0007669"/>
    <property type="project" value="InterPro"/>
</dbReference>
<reference evidence="10 11" key="1">
    <citation type="journal article" date="2018" name="Cell">
        <title>The Chara Genome: Secondary Complexity and Implications for Plant Terrestrialization.</title>
        <authorList>
            <person name="Nishiyama T."/>
            <person name="Sakayama H."/>
            <person name="Vries J.D."/>
            <person name="Buschmann H."/>
            <person name="Saint-Marcoux D."/>
            <person name="Ullrich K.K."/>
            <person name="Haas F.B."/>
            <person name="Vanderstraeten L."/>
            <person name="Becker D."/>
            <person name="Lang D."/>
            <person name="Vosolsobe S."/>
            <person name="Rombauts S."/>
            <person name="Wilhelmsson P.K.I."/>
            <person name="Janitza P."/>
            <person name="Kern R."/>
            <person name="Heyl A."/>
            <person name="Rumpler F."/>
            <person name="Villalobos L.I.A.C."/>
            <person name="Clay J.M."/>
            <person name="Skokan R."/>
            <person name="Toyoda A."/>
            <person name="Suzuki Y."/>
            <person name="Kagoshima H."/>
            <person name="Schijlen E."/>
            <person name="Tajeshwar N."/>
            <person name="Catarino B."/>
            <person name="Hetherington A.J."/>
            <person name="Saltykova A."/>
            <person name="Bonnot C."/>
            <person name="Breuninger H."/>
            <person name="Symeonidi A."/>
            <person name="Radhakrishnan G.V."/>
            <person name="Van Nieuwerburgh F."/>
            <person name="Deforce D."/>
            <person name="Chang C."/>
            <person name="Karol K.G."/>
            <person name="Hedrich R."/>
            <person name="Ulvskov P."/>
            <person name="Glockner G."/>
            <person name="Delwiche C.F."/>
            <person name="Petrasek J."/>
            <person name="Van de Peer Y."/>
            <person name="Friml J."/>
            <person name="Beilby M."/>
            <person name="Dolan L."/>
            <person name="Kohara Y."/>
            <person name="Sugano S."/>
            <person name="Fujiyama A."/>
            <person name="Delaux P.-M."/>
            <person name="Quint M."/>
            <person name="TheiBen G."/>
            <person name="Hagemann M."/>
            <person name="Harholt J."/>
            <person name="Dunand C."/>
            <person name="Zachgo S."/>
            <person name="Langdale J."/>
            <person name="Maumus F."/>
            <person name="Straeten D.V.D."/>
            <person name="Gould S.B."/>
            <person name="Rensing S.A."/>
        </authorList>
    </citation>
    <scope>NUCLEOTIDE SEQUENCE [LARGE SCALE GENOMIC DNA]</scope>
    <source>
        <strain evidence="10 11">S276</strain>
    </source>
</reference>
<keyword evidence="7" id="KW-0472">Membrane</keyword>
<dbReference type="InterPro" id="IPR015403">
    <property type="entry name" value="Mon2/Sec7/BIG1-like_HDS"/>
</dbReference>
<dbReference type="Pfam" id="PF01369">
    <property type="entry name" value="Sec7"/>
    <property type="match status" value="1"/>
</dbReference>
<feature type="domain" description="SEC7" evidence="9">
    <location>
        <begin position="694"/>
        <end position="885"/>
    </location>
</feature>
<evidence type="ECO:0000256" key="2">
    <source>
        <dbReference type="ARBA" id="ARBA00004514"/>
    </source>
</evidence>
<evidence type="ECO:0000256" key="4">
    <source>
        <dbReference type="ARBA" id="ARBA00022490"/>
    </source>
</evidence>
<evidence type="ECO:0000313" key="11">
    <source>
        <dbReference type="Proteomes" id="UP000265515"/>
    </source>
</evidence>
<dbReference type="Gene3D" id="1.25.10.10">
    <property type="entry name" value="Leucine-rich Repeat Variant"/>
    <property type="match status" value="1"/>
</dbReference>
<dbReference type="Gramene" id="GBG70096">
    <property type="protein sequence ID" value="GBG70096"/>
    <property type="gene ID" value="CBR_g5727"/>
</dbReference>
<dbReference type="InterPro" id="IPR046455">
    <property type="entry name" value="Sec7/BIG1-like_C"/>
</dbReference>
<dbReference type="InterPro" id="IPR000904">
    <property type="entry name" value="Sec7_dom"/>
</dbReference>
<comment type="caution">
    <text evidence="10">The sequence shown here is derived from an EMBL/GenBank/DDBJ whole genome shotgun (WGS) entry which is preliminary data.</text>
</comment>
<accession>A0A388KJ93</accession>
<dbReference type="InterPro" id="IPR011989">
    <property type="entry name" value="ARM-like"/>
</dbReference>
<dbReference type="SUPFAM" id="SSF48425">
    <property type="entry name" value="Sec7 domain"/>
    <property type="match status" value="1"/>
</dbReference>
<evidence type="ECO:0000313" key="10">
    <source>
        <dbReference type="EMBL" id="GBG70096.1"/>
    </source>
</evidence>
<dbReference type="InterPro" id="IPR032691">
    <property type="entry name" value="Mon2/Sec7/BIG1-like_HUS"/>
</dbReference>
<dbReference type="SMART" id="SM00222">
    <property type="entry name" value="Sec7"/>
    <property type="match status" value="1"/>
</dbReference>
<feature type="compositionally biased region" description="Low complexity" evidence="8">
    <location>
        <begin position="141"/>
        <end position="152"/>
    </location>
</feature>
<keyword evidence="4" id="KW-0963">Cytoplasm</keyword>
<organism evidence="10 11">
    <name type="scientific">Chara braunii</name>
    <name type="common">Braun's stonewort</name>
    <dbReference type="NCBI Taxonomy" id="69332"/>
    <lineage>
        <taxon>Eukaryota</taxon>
        <taxon>Viridiplantae</taxon>
        <taxon>Streptophyta</taxon>
        <taxon>Charophyceae</taxon>
        <taxon>Charales</taxon>
        <taxon>Characeae</taxon>
        <taxon>Chara</taxon>
    </lineage>
</organism>
<feature type="region of interest" description="Disordered" evidence="8">
    <location>
        <begin position="1527"/>
        <end position="1618"/>
    </location>
</feature>
<dbReference type="InterPro" id="IPR035999">
    <property type="entry name" value="Sec7_dom_sf"/>
</dbReference>
<feature type="compositionally biased region" description="Polar residues" evidence="8">
    <location>
        <begin position="350"/>
        <end position="369"/>
    </location>
</feature>
<name>A0A388KJ93_CHABU</name>
<comment type="subcellular location">
    <subcellularLocation>
        <location evidence="2">Cytoplasm</location>
        <location evidence="2">Cytosol</location>
    </subcellularLocation>
    <subcellularLocation>
        <location evidence="1">Membrane</location>
        <topology evidence="1">Peripheral membrane protein</topology>
        <orientation evidence="1">Cytoplasmic side</orientation>
    </subcellularLocation>
</comment>
<dbReference type="OMA" id="MMDNLFL"/>
<dbReference type="GO" id="GO:0005802">
    <property type="term" value="C:trans-Golgi network"/>
    <property type="evidence" value="ECO:0007669"/>
    <property type="project" value="TreeGrafter"/>
</dbReference>
<dbReference type="Pfam" id="PF16206">
    <property type="entry name" value="Mon2_C"/>
    <property type="match status" value="1"/>
</dbReference>
<dbReference type="STRING" id="69332.A0A388KJ93"/>